<feature type="compositionally biased region" description="Polar residues" evidence="1">
    <location>
        <begin position="457"/>
        <end position="467"/>
    </location>
</feature>
<feature type="region of interest" description="Disordered" evidence="1">
    <location>
        <begin position="343"/>
        <end position="482"/>
    </location>
</feature>
<name>A0A5K0UAD4_9VIRU</name>
<feature type="compositionally biased region" description="Basic and acidic residues" evidence="1">
    <location>
        <begin position="440"/>
        <end position="453"/>
    </location>
</feature>
<protein>
    <recommendedName>
        <fullName evidence="2">GmrSD restriction endonucleases N-terminal domain-containing protein</fullName>
    </recommendedName>
</protein>
<evidence type="ECO:0000259" key="2">
    <source>
        <dbReference type="Pfam" id="PF03235"/>
    </source>
</evidence>
<dbReference type="InterPro" id="IPR004919">
    <property type="entry name" value="GmrSD_N"/>
</dbReference>
<dbReference type="PANTHER" id="PTHR39639:SF1">
    <property type="entry name" value="DUF262 DOMAIN-CONTAINING PROTEIN"/>
    <property type="match status" value="1"/>
</dbReference>
<dbReference type="PANTHER" id="PTHR39639">
    <property type="entry name" value="CHROMOSOME 16, WHOLE GENOME SHOTGUN SEQUENCE"/>
    <property type="match status" value="1"/>
</dbReference>
<keyword evidence="4" id="KW-1185">Reference proteome</keyword>
<reference evidence="3 4" key="1">
    <citation type="submission" date="2018-10" db="EMBL/GenBank/DDBJ databases">
        <authorList>
            <consortium name="IHU Genomes"/>
        </authorList>
    </citation>
    <scope>NUCLEOTIDE SEQUENCE [LARGE SCALE GENOMIC DNA]</scope>
    <source>
        <strain evidence="3 4">A1</strain>
    </source>
</reference>
<feature type="compositionally biased region" description="Acidic residues" evidence="1">
    <location>
        <begin position="347"/>
        <end position="408"/>
    </location>
</feature>
<evidence type="ECO:0000313" key="4">
    <source>
        <dbReference type="Proteomes" id="UP000594342"/>
    </source>
</evidence>
<feature type="domain" description="GmrSD restriction endonucleases N-terminal" evidence="2">
    <location>
        <begin position="27"/>
        <end position="197"/>
    </location>
</feature>
<accession>A0A5K0UAD4</accession>
<evidence type="ECO:0000256" key="1">
    <source>
        <dbReference type="SAM" id="MobiDB-lite"/>
    </source>
</evidence>
<feature type="compositionally biased region" description="Low complexity" evidence="1">
    <location>
        <begin position="418"/>
        <end position="432"/>
    </location>
</feature>
<organism evidence="3 4">
    <name type="scientific">Yasminevirus sp. GU-2018</name>
    <dbReference type="NCBI Taxonomy" id="2420051"/>
    <lineage>
        <taxon>Viruses</taxon>
        <taxon>Varidnaviria</taxon>
        <taxon>Bamfordvirae</taxon>
        <taxon>Nucleocytoviricota</taxon>
        <taxon>Megaviricetes</taxon>
        <taxon>Imitervirales</taxon>
        <taxon>Mimiviridae</taxon>
        <taxon>Klosneuvirinae</taxon>
        <taxon>Yasminevirus</taxon>
        <taxon>Yasminevirus saudimassiliense</taxon>
    </lineage>
</organism>
<dbReference type="Proteomes" id="UP000594342">
    <property type="component" value="Unassembled WGS sequence"/>
</dbReference>
<dbReference type="Pfam" id="PF03235">
    <property type="entry name" value="GmrSD_N"/>
    <property type="match status" value="1"/>
</dbReference>
<dbReference type="EMBL" id="UPSH01000001">
    <property type="protein sequence ID" value="VBB18650.1"/>
    <property type="molecule type" value="Genomic_DNA"/>
</dbReference>
<comment type="caution">
    <text evidence="3">The sequence shown here is derived from an EMBL/GenBank/DDBJ whole genome shotgun (WGS) entry which is preliminary data.</text>
</comment>
<gene>
    <name evidence="3" type="ORF">YASMINEVIRUS_1152</name>
</gene>
<evidence type="ECO:0000313" key="3">
    <source>
        <dbReference type="EMBL" id="VBB18650.1"/>
    </source>
</evidence>
<sequence length="482" mass="55522">MADLPEPVNSATELLTISGLIDKVGKQKKINLTPVYQRDVVWSEQKMSAFIDSLMRGYIPSNITVNIDTDTETWTCIDGKQRVTSILNFCKNAIPWVRSEDDEDDQYIYFSVVPDGKKDNRNCTQLDKKQQKAFMEKSLIVVSYNDLDYNMQCEIFNRIQNSMSATAGEQTFSLFKNSEVASKFKEFCRDHDYTKKARFRIVDLLMNIMYMKKNREIKALAGRKEKKKFIQELDDMNEYNKVIKAIEKHLEVFFGDELMGHKDILDKKMTKNFVMVMFYLLSIERTKLCDLEEDHLPKVRRMMIKIWDKWNIVDGDINKERSKMSVKVLEKIQKLYEDNSAIMNNLDGDEDDEDGDNDDNDDDDNDENTEDEGGNDDADAEDDDDDNNDDNEDGNDDYNNDNGDEDEDTSPKNKKNSKPIPKAKVPAKTPPKTAKHTAVKKQETTTVKKDLKVVKKSTQNTTSNSKGVQKPTGGRTVIRKKD</sequence>
<proteinExistence type="predicted"/>